<keyword evidence="1" id="KW-1133">Transmembrane helix</keyword>
<evidence type="ECO:0000256" key="1">
    <source>
        <dbReference type="SAM" id="Phobius"/>
    </source>
</evidence>
<evidence type="ECO:0000313" key="6">
    <source>
        <dbReference type="Proteomes" id="UP001642409"/>
    </source>
</evidence>
<name>A0AA86P8Y0_9EUKA</name>
<keyword evidence="1" id="KW-0472">Membrane</keyword>
<organism evidence="2">
    <name type="scientific">Hexamita inflata</name>
    <dbReference type="NCBI Taxonomy" id="28002"/>
    <lineage>
        <taxon>Eukaryota</taxon>
        <taxon>Metamonada</taxon>
        <taxon>Diplomonadida</taxon>
        <taxon>Hexamitidae</taxon>
        <taxon>Hexamitinae</taxon>
        <taxon>Hexamita</taxon>
    </lineage>
</organism>
<evidence type="ECO:0000313" key="4">
    <source>
        <dbReference type="EMBL" id="CAL6028041.1"/>
    </source>
</evidence>
<feature type="transmembrane region" description="Helical" evidence="1">
    <location>
        <begin position="116"/>
        <end position="139"/>
    </location>
</feature>
<keyword evidence="1" id="KW-0812">Transmembrane</keyword>
<dbReference type="AlphaFoldDB" id="A0AA86P8Y0"/>
<dbReference type="Proteomes" id="UP001642409">
    <property type="component" value="Unassembled WGS sequence"/>
</dbReference>
<protein>
    <submittedName>
        <fullName evidence="4">Hypothetical_protein</fullName>
    </submittedName>
</protein>
<feature type="transmembrane region" description="Helical" evidence="1">
    <location>
        <begin position="13"/>
        <end position="34"/>
    </location>
</feature>
<feature type="transmembrane region" description="Helical" evidence="1">
    <location>
        <begin position="46"/>
        <end position="67"/>
    </location>
</feature>
<evidence type="ECO:0000313" key="2">
    <source>
        <dbReference type="EMBL" id="CAI9931742.1"/>
    </source>
</evidence>
<dbReference type="EMBL" id="CAXDID020000657">
    <property type="protein sequence ID" value="CAL6108786.1"/>
    <property type="molecule type" value="Genomic_DNA"/>
</dbReference>
<gene>
    <name evidence="2" type="ORF">HINF_LOCUS19387</name>
    <name evidence="4" type="ORF">HINF_LOCUS31615</name>
    <name evidence="3" type="ORF">HINF_LOCUS47112</name>
    <name evidence="5" type="ORF">HINF_LOCUS75133</name>
</gene>
<proteinExistence type="predicted"/>
<keyword evidence="6" id="KW-1185">Reference proteome</keyword>
<sequence length="147" mass="16632">MSQTNVGKLINKYVPSGLLGQLTVQFVIVIQFLVNHKCSMANNFYIFKAFLSKLWYYVTTAILIALVEAGKSQHSINFIHKLNDCGHESVLAAEITVQLIRVQMRGTKIGPDTTTIVILTTYGLFAEIYFILLFINSIWGQFKKILQ</sequence>
<evidence type="ECO:0000313" key="5">
    <source>
        <dbReference type="EMBL" id="CAL6108786.1"/>
    </source>
</evidence>
<accession>A0AA86P8Y0</accession>
<evidence type="ECO:0000313" key="3">
    <source>
        <dbReference type="EMBL" id="CAI9959467.1"/>
    </source>
</evidence>
<comment type="caution">
    <text evidence="2">The sequence shown here is derived from an EMBL/GenBank/DDBJ whole genome shotgun (WGS) entry which is preliminary data.</text>
</comment>
<dbReference type="EMBL" id="CATOUU010000918">
    <property type="protein sequence ID" value="CAI9959467.1"/>
    <property type="molecule type" value="Genomic_DNA"/>
</dbReference>
<reference evidence="4 6" key="2">
    <citation type="submission" date="2024-07" db="EMBL/GenBank/DDBJ databases">
        <authorList>
            <person name="Akdeniz Z."/>
        </authorList>
    </citation>
    <scope>NUCLEOTIDE SEQUENCE [LARGE SCALE GENOMIC DNA]</scope>
</reference>
<dbReference type="EMBL" id="CATOUU010000496">
    <property type="protein sequence ID" value="CAI9931742.1"/>
    <property type="molecule type" value="Genomic_DNA"/>
</dbReference>
<reference evidence="2" key="1">
    <citation type="submission" date="2023-06" db="EMBL/GenBank/DDBJ databases">
        <authorList>
            <person name="Kurt Z."/>
        </authorList>
    </citation>
    <scope>NUCLEOTIDE SEQUENCE</scope>
</reference>
<dbReference type="EMBL" id="CAXDID020000106">
    <property type="protein sequence ID" value="CAL6028041.1"/>
    <property type="molecule type" value="Genomic_DNA"/>
</dbReference>